<accession>A0ABD2XYB3</accession>
<organism evidence="2 3">
    <name type="scientific">Cinchona calisaya</name>
    <dbReference type="NCBI Taxonomy" id="153742"/>
    <lineage>
        <taxon>Eukaryota</taxon>
        <taxon>Viridiplantae</taxon>
        <taxon>Streptophyta</taxon>
        <taxon>Embryophyta</taxon>
        <taxon>Tracheophyta</taxon>
        <taxon>Spermatophyta</taxon>
        <taxon>Magnoliopsida</taxon>
        <taxon>eudicotyledons</taxon>
        <taxon>Gunneridae</taxon>
        <taxon>Pentapetalae</taxon>
        <taxon>asterids</taxon>
        <taxon>lamiids</taxon>
        <taxon>Gentianales</taxon>
        <taxon>Rubiaceae</taxon>
        <taxon>Cinchonoideae</taxon>
        <taxon>Cinchoneae</taxon>
        <taxon>Cinchona</taxon>
    </lineage>
</organism>
<gene>
    <name evidence="2" type="ORF">ACH5RR_041207</name>
</gene>
<feature type="compositionally biased region" description="Low complexity" evidence="1">
    <location>
        <begin position="82"/>
        <end position="92"/>
    </location>
</feature>
<evidence type="ECO:0000313" key="2">
    <source>
        <dbReference type="EMBL" id="KAL3498475.1"/>
    </source>
</evidence>
<proteinExistence type="predicted"/>
<name>A0ABD2XYB3_9GENT</name>
<sequence>MTPRDLFNIDLEIDIYAEIQNEDRLLKHCNNDYIDDGIFPWLREGVYGVTLDAPTPKSSTHIIEGTSEGIEPMSGVRIEPTSSSNPVSQSSSQDNLPYTFPSS</sequence>
<dbReference type="EMBL" id="JBJUIK010000017">
    <property type="protein sequence ID" value="KAL3498475.1"/>
    <property type="molecule type" value="Genomic_DNA"/>
</dbReference>
<protein>
    <submittedName>
        <fullName evidence="2">Uncharacterized protein</fullName>
    </submittedName>
</protein>
<evidence type="ECO:0000256" key="1">
    <source>
        <dbReference type="SAM" id="MobiDB-lite"/>
    </source>
</evidence>
<dbReference type="AlphaFoldDB" id="A0ABD2XYB3"/>
<keyword evidence="3" id="KW-1185">Reference proteome</keyword>
<feature type="compositionally biased region" description="Polar residues" evidence="1">
    <location>
        <begin position="93"/>
        <end position="103"/>
    </location>
</feature>
<evidence type="ECO:0000313" key="3">
    <source>
        <dbReference type="Proteomes" id="UP001630127"/>
    </source>
</evidence>
<feature type="region of interest" description="Disordered" evidence="1">
    <location>
        <begin position="66"/>
        <end position="103"/>
    </location>
</feature>
<reference evidence="2 3" key="1">
    <citation type="submission" date="2024-11" db="EMBL/GenBank/DDBJ databases">
        <title>A near-complete genome assembly of Cinchona calisaya.</title>
        <authorList>
            <person name="Lian D.C."/>
            <person name="Zhao X.W."/>
            <person name="Wei L."/>
        </authorList>
    </citation>
    <scope>NUCLEOTIDE SEQUENCE [LARGE SCALE GENOMIC DNA]</scope>
    <source>
        <tissue evidence="2">Nenye</tissue>
    </source>
</reference>
<comment type="caution">
    <text evidence="2">The sequence shown here is derived from an EMBL/GenBank/DDBJ whole genome shotgun (WGS) entry which is preliminary data.</text>
</comment>
<dbReference type="Proteomes" id="UP001630127">
    <property type="component" value="Unassembled WGS sequence"/>
</dbReference>